<keyword evidence="4" id="KW-1185">Reference proteome</keyword>
<dbReference type="EMBL" id="CM032187">
    <property type="protein sequence ID" value="KAG7089468.1"/>
    <property type="molecule type" value="Genomic_DNA"/>
</dbReference>
<evidence type="ECO:0000313" key="3">
    <source>
        <dbReference type="EMBL" id="KAG7089468.1"/>
    </source>
</evidence>
<sequence length="1321" mass="139502">MVIHEASDNQPDELGRVPSNNGPAAHPTANTAAGRMKRMSNLFSPKDHGATGTAFQKPTVVVYASPKPKDRKKPILTVNDITQAFAVYPERPELITRSTLIKLEGSLGAEELAGGMRGRQGWLLLMPQSEGNLSPAAEMLKWVIALHDAFKLYGRPQAWTWDPRAPNSLMFAYPVGPHKDLLFLAREQAEKFDPREERTSVIRSRYIDLLNETMQQSDPARPPQQPQQRAPVANPPSRGYQLPPLSFDRTDQQQDRHLLTPITERSSIYTHGISISGDAATLATKPSMKTTNGDPSGVTEVIPEEPRTPPVASNGDNPLDNVIIGPNGRPSIDEGASPPPPPNKDGFDRTAPARSTTGSQYNEPTNMSLAVEKSTGRSSLDVPGNANNVNVIRSGSPLGSPVRKPASILSNGTADQKPQSPGSPSVSSIPLRSPHSPSLGGGGPLLERSATPSGSVLTSPYSPTPSMKQGSPSPTKSTFSFAPSASFATVSRNSSASASMGGTAMPISAGAAAVPAGTKGVGGLSNEAGALHYMQHGGGGGGGSGGRMPATIAETDMDGDDGDDSSAEFSGPPGQTQDSARPVVTAINTAGRPSYADSVSPVVRQGTPMAFVERAGGGMNDRPNPSGSAESPPIVNAASANSSPSRPGVLGRKPSGARAQANNSRMNITGNVESVTSSSATHPQPQRRPPQAIQEEMDEDTHTTTSAPLNVSSPKKDLSRSMTVTTDDSSLDVLAALSYLDVTDPSQDQFGVEKLEEPVAVKPVQPLRTNRTSSASPPPAQLPGPVKSSFAPSNKAAERKAKVQAQQAAAAAAASRPGRAANGKRKMRSAKAYAGAWSSDEEEDEEDEDEEEGNEEVDSDGEPTSKPASGMNSSNTSVKPPLEGGDPYDSFHQQQGPAHLRPARNLPQIPAGRSQDEPLPPRRSQLEPQYTQHAQMSPQQYPQIPRSNYFEDNTPIRTQEHPQPGAARQQNIWSHVLDPGHTPGEASPSNTRDTFVQIEPPSQTMTKAFTPQGLLSAGIQDKQGRSAKRQEELARESGASLINVPNKPPPPQTGLLGAITAHERERKRDGGVGAALTERERERRLAEERQRRFDDAQRQQLDQMQQGGSMYGNQFGMNPMMMGMGMNPMSMMGMNPMMTGGMNPMMTGGGMNPMMSQYGMMGGLNPQHMYAAQQAAAQAYQQAMMAFSTAGSQPGGDGPNGNMNGGSPSLNPMMAGGNMMGGMGGMGVGFDPRMSMMMVNPMSMQMTGMSQFDPRFPPQNTGGTPSPMNELPSSLLPLGGLGGNPAPGSSSPARHGSPLARPNDTPDSGARGSRPTSPKPQ</sequence>
<feature type="compositionally biased region" description="Polar residues" evidence="1">
    <location>
        <begin position="353"/>
        <end position="368"/>
    </location>
</feature>
<feature type="compositionally biased region" description="Polar residues" evidence="1">
    <location>
        <begin position="408"/>
        <end position="428"/>
    </location>
</feature>
<feature type="compositionally biased region" description="Polar residues" evidence="1">
    <location>
        <begin position="703"/>
        <end position="713"/>
    </location>
</feature>
<feature type="compositionally biased region" description="Low complexity" evidence="1">
    <location>
        <begin position="226"/>
        <end position="236"/>
    </location>
</feature>
<comment type="caution">
    <text evidence="3">The sequence shown here is derived from an EMBL/GenBank/DDBJ whole genome shotgun (WGS) entry which is preliminary data.</text>
</comment>
<feature type="compositionally biased region" description="Acidic residues" evidence="1">
    <location>
        <begin position="839"/>
        <end position="861"/>
    </location>
</feature>
<proteinExistence type="predicted"/>
<dbReference type="OrthoDB" id="5563754at2759"/>
<feature type="compositionally biased region" description="Gly residues" evidence="1">
    <location>
        <begin position="536"/>
        <end position="546"/>
    </location>
</feature>
<feature type="compositionally biased region" description="Polar residues" evidence="1">
    <location>
        <begin position="866"/>
        <end position="878"/>
    </location>
</feature>
<dbReference type="RefSeq" id="XP_043005938.1">
    <property type="nucleotide sequence ID" value="XM_043156153.1"/>
</dbReference>
<feature type="region of interest" description="Disordered" evidence="1">
    <location>
        <begin position="1"/>
        <end position="29"/>
    </location>
</feature>
<feature type="compositionally biased region" description="Polar residues" evidence="1">
    <location>
        <begin position="660"/>
        <end position="682"/>
    </location>
</feature>
<reference evidence="3" key="1">
    <citation type="journal article" date="2021" name="Genome Biol. Evol.">
        <title>The assembled and annotated genome of the fairy-ring fungus Marasmius oreades.</title>
        <authorList>
            <person name="Hiltunen M."/>
            <person name="Ament-Velasquez S.L."/>
            <person name="Johannesson H."/>
        </authorList>
    </citation>
    <scope>NUCLEOTIDE SEQUENCE</scope>
    <source>
        <strain evidence="3">03SP1</strain>
    </source>
</reference>
<feature type="compositionally biased region" description="Basic and acidic residues" evidence="1">
    <location>
        <begin position="1088"/>
        <end position="1097"/>
    </location>
</feature>
<feature type="compositionally biased region" description="Low complexity" evidence="1">
    <location>
        <begin position="803"/>
        <end position="821"/>
    </location>
</feature>
<protein>
    <recommendedName>
        <fullName evidence="2">Skg3/CAF120-like PH-like domain-containing protein</fullName>
    </recommendedName>
</protein>
<dbReference type="Pfam" id="PF25381">
    <property type="entry name" value="PH_26"/>
    <property type="match status" value="1"/>
</dbReference>
<name>A0A9P7RU47_9AGAR</name>
<dbReference type="Proteomes" id="UP001049176">
    <property type="component" value="Chromosome 7"/>
</dbReference>
<dbReference type="InterPro" id="IPR058155">
    <property type="entry name" value="Skg3/CAF120-like_PH"/>
</dbReference>
<feature type="compositionally biased region" description="Polar residues" evidence="1">
    <location>
        <begin position="450"/>
        <end position="474"/>
    </location>
</feature>
<evidence type="ECO:0000256" key="1">
    <source>
        <dbReference type="SAM" id="MobiDB-lite"/>
    </source>
</evidence>
<gene>
    <name evidence="3" type="ORF">E1B28_011153</name>
</gene>
<feature type="domain" description="Skg3/CAF120-like PH-like" evidence="2">
    <location>
        <begin position="55"/>
        <end position="171"/>
    </location>
</feature>
<evidence type="ECO:0000313" key="4">
    <source>
        <dbReference type="Proteomes" id="UP001049176"/>
    </source>
</evidence>
<feature type="region of interest" description="Disordered" evidence="1">
    <location>
        <begin position="1248"/>
        <end position="1321"/>
    </location>
</feature>
<feature type="compositionally biased region" description="Acidic residues" evidence="1">
    <location>
        <begin position="555"/>
        <end position="566"/>
    </location>
</feature>
<feature type="compositionally biased region" description="Low complexity" evidence="1">
    <location>
        <begin position="631"/>
        <end position="645"/>
    </location>
</feature>
<feature type="region of interest" description="Disordered" evidence="1">
    <location>
        <begin position="751"/>
        <end position="995"/>
    </location>
</feature>
<dbReference type="GeneID" id="66080228"/>
<organism evidence="3 4">
    <name type="scientific">Marasmius oreades</name>
    <name type="common">fairy-ring Marasmius</name>
    <dbReference type="NCBI Taxonomy" id="181124"/>
    <lineage>
        <taxon>Eukaryota</taxon>
        <taxon>Fungi</taxon>
        <taxon>Dikarya</taxon>
        <taxon>Basidiomycota</taxon>
        <taxon>Agaricomycotina</taxon>
        <taxon>Agaricomycetes</taxon>
        <taxon>Agaricomycetidae</taxon>
        <taxon>Agaricales</taxon>
        <taxon>Marasmiineae</taxon>
        <taxon>Marasmiaceae</taxon>
        <taxon>Marasmius</taxon>
    </lineage>
</organism>
<evidence type="ECO:0000259" key="2">
    <source>
        <dbReference type="Pfam" id="PF25381"/>
    </source>
</evidence>
<feature type="compositionally biased region" description="Polar residues" evidence="1">
    <location>
        <begin position="926"/>
        <end position="946"/>
    </location>
</feature>
<feature type="compositionally biased region" description="Polar residues" evidence="1">
    <location>
        <begin position="1258"/>
        <end position="1267"/>
    </location>
</feature>
<feature type="region of interest" description="Disordered" evidence="1">
    <location>
        <begin position="1088"/>
        <end position="1112"/>
    </location>
</feature>
<accession>A0A9P7RU47</accession>
<feature type="region of interest" description="Disordered" evidence="1">
    <location>
        <begin position="284"/>
        <end position="481"/>
    </location>
</feature>
<dbReference type="KEGG" id="more:E1B28_011153"/>
<feature type="region of interest" description="Disordered" evidence="1">
    <location>
        <begin position="215"/>
        <end position="252"/>
    </location>
</feature>
<feature type="region of interest" description="Disordered" evidence="1">
    <location>
        <begin position="535"/>
        <end position="729"/>
    </location>
</feature>